<reference evidence="1 2" key="1">
    <citation type="journal article" date="2014" name="Curr. Biol.">
        <title>The genome of the clonal raider ant Cerapachys biroi.</title>
        <authorList>
            <person name="Oxley P.R."/>
            <person name="Ji L."/>
            <person name="Fetter-Pruneda I."/>
            <person name="McKenzie S.K."/>
            <person name="Li C."/>
            <person name="Hu H."/>
            <person name="Zhang G."/>
            <person name="Kronauer D.J."/>
        </authorList>
    </citation>
    <scope>NUCLEOTIDE SEQUENCE [LARGE SCALE GENOMIC DNA]</scope>
</reference>
<accession>A0A026WLH1</accession>
<dbReference type="AlphaFoldDB" id="A0A026WLH1"/>
<name>A0A026WLH1_OOCBI</name>
<protein>
    <submittedName>
        <fullName evidence="1">Uncharacterized protein</fullName>
    </submittedName>
</protein>
<keyword evidence="2" id="KW-1185">Reference proteome</keyword>
<evidence type="ECO:0000313" key="1">
    <source>
        <dbReference type="EMBL" id="EZA56798.1"/>
    </source>
</evidence>
<organism evidence="1 2">
    <name type="scientific">Ooceraea biroi</name>
    <name type="common">Clonal raider ant</name>
    <name type="synonym">Cerapachys biroi</name>
    <dbReference type="NCBI Taxonomy" id="2015173"/>
    <lineage>
        <taxon>Eukaryota</taxon>
        <taxon>Metazoa</taxon>
        <taxon>Ecdysozoa</taxon>
        <taxon>Arthropoda</taxon>
        <taxon>Hexapoda</taxon>
        <taxon>Insecta</taxon>
        <taxon>Pterygota</taxon>
        <taxon>Neoptera</taxon>
        <taxon>Endopterygota</taxon>
        <taxon>Hymenoptera</taxon>
        <taxon>Apocrita</taxon>
        <taxon>Aculeata</taxon>
        <taxon>Formicoidea</taxon>
        <taxon>Formicidae</taxon>
        <taxon>Dorylinae</taxon>
        <taxon>Ooceraea</taxon>
    </lineage>
</organism>
<dbReference type="EMBL" id="KK107155">
    <property type="protein sequence ID" value="EZA56798.1"/>
    <property type="molecule type" value="Genomic_DNA"/>
</dbReference>
<dbReference type="Proteomes" id="UP000053097">
    <property type="component" value="Unassembled WGS sequence"/>
</dbReference>
<evidence type="ECO:0000313" key="2">
    <source>
        <dbReference type="Proteomes" id="UP000053097"/>
    </source>
</evidence>
<sequence length="106" mass="12484">MVQGKPKYLRERGNKRSQKMIARWRCGNEEERNRFWAGEGGRNCQICGKEEGAIEHILTHVEKENRFRVRELLGEEGNLGKIKCMREIERLREDPKKEKVNEGMNG</sequence>
<gene>
    <name evidence="1" type="ORF">X777_03203</name>
</gene>
<proteinExistence type="predicted"/>